<reference evidence="1 2" key="1">
    <citation type="submission" date="2024-09" db="EMBL/GenBank/DDBJ databases">
        <title>Chromosome-scale assembly of Riccia sorocarpa.</title>
        <authorList>
            <person name="Paukszto L."/>
        </authorList>
    </citation>
    <scope>NUCLEOTIDE SEQUENCE [LARGE SCALE GENOMIC DNA]</scope>
    <source>
        <strain evidence="1">LP-2024</strain>
        <tissue evidence="1">Aerial parts of the thallus</tissue>
    </source>
</reference>
<evidence type="ECO:0000313" key="1">
    <source>
        <dbReference type="EMBL" id="KAL3696901.1"/>
    </source>
</evidence>
<organism evidence="1 2">
    <name type="scientific">Riccia sorocarpa</name>
    <dbReference type="NCBI Taxonomy" id="122646"/>
    <lineage>
        <taxon>Eukaryota</taxon>
        <taxon>Viridiplantae</taxon>
        <taxon>Streptophyta</taxon>
        <taxon>Embryophyta</taxon>
        <taxon>Marchantiophyta</taxon>
        <taxon>Marchantiopsida</taxon>
        <taxon>Marchantiidae</taxon>
        <taxon>Marchantiales</taxon>
        <taxon>Ricciaceae</taxon>
        <taxon>Riccia</taxon>
    </lineage>
</organism>
<dbReference type="Proteomes" id="UP001633002">
    <property type="component" value="Unassembled WGS sequence"/>
</dbReference>
<evidence type="ECO:0000313" key="2">
    <source>
        <dbReference type="Proteomes" id="UP001633002"/>
    </source>
</evidence>
<sequence>MKVNELSSQAALWDLWWRARLGLLAKAYELYSQQRRLTLRVPSTPRMQKISMRCASGATHTPYASPEELLETYCLLKRALRSEKSHEAVMCFSFEAAEGAIMEVVSIAKPPGYGVVHDWTEDRMEDPDRDGDEVKDGEIDGMDGILDEKMDLEAGFIVFAASNEINP</sequence>
<protein>
    <submittedName>
        <fullName evidence="1">Uncharacterized protein</fullName>
    </submittedName>
</protein>
<keyword evidence="2" id="KW-1185">Reference proteome</keyword>
<name>A0ABD3I0Z2_9MARC</name>
<proteinExistence type="predicted"/>
<dbReference type="EMBL" id="JBJQOH010000002">
    <property type="protein sequence ID" value="KAL3696901.1"/>
    <property type="molecule type" value="Genomic_DNA"/>
</dbReference>
<accession>A0ABD3I0Z2</accession>
<gene>
    <name evidence="1" type="ORF">R1sor_010977</name>
</gene>
<comment type="caution">
    <text evidence="1">The sequence shown here is derived from an EMBL/GenBank/DDBJ whole genome shotgun (WGS) entry which is preliminary data.</text>
</comment>
<dbReference type="AlphaFoldDB" id="A0ABD3I0Z2"/>